<dbReference type="GO" id="GO:0055085">
    <property type="term" value="P:transmembrane transport"/>
    <property type="evidence" value="ECO:0007669"/>
    <property type="project" value="InterPro"/>
</dbReference>
<feature type="transmembrane region" description="Helical" evidence="7">
    <location>
        <begin position="254"/>
        <end position="279"/>
    </location>
</feature>
<gene>
    <name evidence="9" type="ORF">EHS13_20840</name>
</gene>
<feature type="transmembrane region" description="Helical" evidence="7">
    <location>
        <begin position="61"/>
        <end position="82"/>
    </location>
</feature>
<comment type="subcellular location">
    <subcellularLocation>
        <location evidence="1 7">Cell membrane</location>
        <topology evidence="1 7">Multi-pass membrane protein</topology>
    </subcellularLocation>
</comment>
<evidence type="ECO:0000256" key="7">
    <source>
        <dbReference type="RuleBase" id="RU363032"/>
    </source>
</evidence>
<name>A0A6B8RWR1_9BACL</name>
<keyword evidence="5 7" id="KW-1133">Transmembrane helix</keyword>
<evidence type="ECO:0000313" key="10">
    <source>
        <dbReference type="Proteomes" id="UP000426246"/>
    </source>
</evidence>
<dbReference type="EMBL" id="CP034235">
    <property type="protein sequence ID" value="QGR00185.1"/>
    <property type="molecule type" value="Genomic_DNA"/>
</dbReference>
<evidence type="ECO:0000256" key="4">
    <source>
        <dbReference type="ARBA" id="ARBA00022692"/>
    </source>
</evidence>
<feature type="transmembrane region" description="Helical" evidence="7">
    <location>
        <begin position="94"/>
        <end position="117"/>
    </location>
</feature>
<evidence type="ECO:0000256" key="1">
    <source>
        <dbReference type="ARBA" id="ARBA00004651"/>
    </source>
</evidence>
<reference evidence="10" key="1">
    <citation type="submission" date="2018-11" db="EMBL/GenBank/DDBJ databases">
        <title>Complete genome sequence of Paenibacillus sp. ML311-T8.</title>
        <authorList>
            <person name="Nam Y.-D."/>
            <person name="Kang J."/>
            <person name="Chung W.-H."/>
            <person name="Park Y.S."/>
        </authorList>
    </citation>
    <scope>NUCLEOTIDE SEQUENCE [LARGE SCALE GENOMIC DNA]</scope>
    <source>
        <strain evidence="10">ML311-T8</strain>
    </source>
</reference>
<comment type="similarity">
    <text evidence="7">Belongs to the binding-protein-dependent transport system permease family.</text>
</comment>
<dbReference type="PROSITE" id="PS50928">
    <property type="entry name" value="ABC_TM1"/>
    <property type="match status" value="1"/>
</dbReference>
<dbReference type="CDD" id="cd06261">
    <property type="entry name" value="TM_PBP2"/>
    <property type="match status" value="1"/>
</dbReference>
<dbReference type="AlphaFoldDB" id="A0A6B8RWR1"/>
<evidence type="ECO:0000313" key="9">
    <source>
        <dbReference type="EMBL" id="QGR00185.1"/>
    </source>
</evidence>
<evidence type="ECO:0000256" key="2">
    <source>
        <dbReference type="ARBA" id="ARBA00022448"/>
    </source>
</evidence>
<proteinExistence type="inferred from homology"/>
<feature type="domain" description="ABC transmembrane type-1" evidence="8">
    <location>
        <begin position="57"/>
        <end position="275"/>
    </location>
</feature>
<protein>
    <submittedName>
        <fullName evidence="9">Sugar ABC transporter permease</fullName>
    </submittedName>
</protein>
<organism evidence="9 10">
    <name type="scientific">Paenibacillus psychroresistens</name>
    <dbReference type="NCBI Taxonomy" id="1778678"/>
    <lineage>
        <taxon>Bacteria</taxon>
        <taxon>Bacillati</taxon>
        <taxon>Bacillota</taxon>
        <taxon>Bacilli</taxon>
        <taxon>Bacillales</taxon>
        <taxon>Paenibacillaceae</taxon>
        <taxon>Paenibacillus</taxon>
    </lineage>
</organism>
<keyword evidence="10" id="KW-1185">Reference proteome</keyword>
<feature type="transmembrane region" description="Helical" evidence="7">
    <location>
        <begin position="197"/>
        <end position="217"/>
    </location>
</feature>
<dbReference type="OrthoDB" id="9785836at2"/>
<dbReference type="SUPFAM" id="SSF161098">
    <property type="entry name" value="MetI-like"/>
    <property type="match status" value="1"/>
</dbReference>
<dbReference type="InterPro" id="IPR000515">
    <property type="entry name" value="MetI-like"/>
</dbReference>
<dbReference type="InterPro" id="IPR035906">
    <property type="entry name" value="MetI-like_sf"/>
</dbReference>
<evidence type="ECO:0000256" key="5">
    <source>
        <dbReference type="ARBA" id="ARBA00022989"/>
    </source>
</evidence>
<sequence length="289" mass="32819">MTLPGFVYFLINSYLPMVGIIIAFKNVDFMKGIWASDWVGLKNFEFLFSTEDAFIITRNTLLYNLSFIVLNLVFAVGIAILLNEIRRKILAKLYQSIILLPYLLSWVIVGYVGYSFLSIEYGFINKWIIEPLGLDSISWYSESKYWPYILPIVNTWKNVGYYSIVYLAAIVGIDQEYYEAAKLDGAGKWQMIRTITIPLIAPIIIIMTLLQVGRIFFADVGLFFQVTLQSGAIMSTTNVLDTYVYRALLQMGDIGMASAAGLYQSIIGFILVLTANYVVSRFSKENSLF</sequence>
<evidence type="ECO:0000256" key="6">
    <source>
        <dbReference type="ARBA" id="ARBA00023136"/>
    </source>
</evidence>
<keyword evidence="2 7" id="KW-0813">Transport</keyword>
<dbReference type="PANTHER" id="PTHR43227">
    <property type="entry name" value="BLL4140 PROTEIN"/>
    <property type="match status" value="1"/>
</dbReference>
<dbReference type="PANTHER" id="PTHR43227:SF11">
    <property type="entry name" value="BLL4140 PROTEIN"/>
    <property type="match status" value="1"/>
</dbReference>
<evidence type="ECO:0000259" key="8">
    <source>
        <dbReference type="PROSITE" id="PS50928"/>
    </source>
</evidence>
<dbReference type="Proteomes" id="UP000426246">
    <property type="component" value="Chromosome"/>
</dbReference>
<dbReference type="KEGG" id="ppsc:EHS13_20840"/>
<keyword evidence="6 7" id="KW-0472">Membrane</keyword>
<dbReference type="Gene3D" id="1.10.3720.10">
    <property type="entry name" value="MetI-like"/>
    <property type="match status" value="1"/>
</dbReference>
<dbReference type="GO" id="GO:0005886">
    <property type="term" value="C:plasma membrane"/>
    <property type="evidence" value="ECO:0007669"/>
    <property type="project" value="UniProtKB-SubCell"/>
</dbReference>
<keyword evidence="3" id="KW-1003">Cell membrane</keyword>
<dbReference type="InterPro" id="IPR050809">
    <property type="entry name" value="UgpAE/MalFG_permease"/>
</dbReference>
<keyword evidence="4 7" id="KW-0812">Transmembrane</keyword>
<accession>A0A6B8RWR1</accession>
<feature type="transmembrane region" description="Helical" evidence="7">
    <location>
        <begin position="6"/>
        <end position="24"/>
    </location>
</feature>
<evidence type="ECO:0000256" key="3">
    <source>
        <dbReference type="ARBA" id="ARBA00022475"/>
    </source>
</evidence>
<dbReference type="Pfam" id="PF00528">
    <property type="entry name" value="BPD_transp_1"/>
    <property type="match status" value="1"/>
</dbReference>